<proteinExistence type="predicted"/>
<organism evidence="1 2">
    <name type="scientific">Setaria italica</name>
    <name type="common">Foxtail millet</name>
    <name type="synonym">Panicum italicum</name>
    <dbReference type="NCBI Taxonomy" id="4555"/>
    <lineage>
        <taxon>Eukaryota</taxon>
        <taxon>Viridiplantae</taxon>
        <taxon>Streptophyta</taxon>
        <taxon>Embryophyta</taxon>
        <taxon>Tracheophyta</taxon>
        <taxon>Spermatophyta</taxon>
        <taxon>Magnoliopsida</taxon>
        <taxon>Liliopsida</taxon>
        <taxon>Poales</taxon>
        <taxon>Poaceae</taxon>
        <taxon>PACMAD clade</taxon>
        <taxon>Panicoideae</taxon>
        <taxon>Panicodae</taxon>
        <taxon>Paniceae</taxon>
        <taxon>Cenchrinae</taxon>
        <taxon>Setaria</taxon>
    </lineage>
</organism>
<dbReference type="Proteomes" id="UP000004995">
    <property type="component" value="Unassembled WGS sequence"/>
</dbReference>
<accession>K3Y3V9</accession>
<dbReference type="Gramene" id="KQL11629">
    <property type="protein sequence ID" value="KQL11629"/>
    <property type="gene ID" value="SETIT_008897mg"/>
</dbReference>
<protein>
    <submittedName>
        <fullName evidence="1">Uncharacterized protein</fullName>
    </submittedName>
</protein>
<evidence type="ECO:0000313" key="1">
    <source>
        <dbReference type="EnsemblPlants" id="KQL11629"/>
    </source>
</evidence>
<dbReference type="EnsemblPlants" id="KQL11629">
    <property type="protein sequence ID" value="KQL11629"/>
    <property type="gene ID" value="SETIT_008897mg"/>
</dbReference>
<dbReference type="EMBL" id="AGNK02002636">
    <property type="status" value="NOT_ANNOTATED_CDS"/>
    <property type="molecule type" value="Genomic_DNA"/>
</dbReference>
<dbReference type="ExpressionAtlas" id="K3Y3V9">
    <property type="expression patterns" value="baseline"/>
</dbReference>
<evidence type="ECO:0000313" key="2">
    <source>
        <dbReference type="Proteomes" id="UP000004995"/>
    </source>
</evidence>
<sequence>MAAWLQQMFRGGIGGSGRSAFQQRVFCFDSLPSRRRAERDACPRLHGRAERCARAISTASPSDHQWYDGILV</sequence>
<reference evidence="1" key="2">
    <citation type="submission" date="2018-08" db="UniProtKB">
        <authorList>
            <consortium name="EnsemblPlants"/>
        </authorList>
    </citation>
    <scope>IDENTIFICATION</scope>
    <source>
        <strain evidence="1">Yugu1</strain>
    </source>
</reference>
<dbReference type="HOGENOM" id="CLU_2836043_0_0_1"/>
<reference evidence="2" key="1">
    <citation type="journal article" date="2012" name="Nat. Biotechnol.">
        <title>Reference genome sequence of the model plant Setaria.</title>
        <authorList>
            <person name="Bennetzen J.L."/>
            <person name="Schmutz J."/>
            <person name="Wang H."/>
            <person name="Percifield R."/>
            <person name="Hawkins J."/>
            <person name="Pontaroli A.C."/>
            <person name="Estep M."/>
            <person name="Feng L."/>
            <person name="Vaughn J.N."/>
            <person name="Grimwood J."/>
            <person name="Jenkins J."/>
            <person name="Barry K."/>
            <person name="Lindquist E."/>
            <person name="Hellsten U."/>
            <person name="Deshpande S."/>
            <person name="Wang X."/>
            <person name="Wu X."/>
            <person name="Mitros T."/>
            <person name="Triplett J."/>
            <person name="Yang X."/>
            <person name="Ye C.Y."/>
            <person name="Mauro-Herrera M."/>
            <person name="Wang L."/>
            <person name="Li P."/>
            <person name="Sharma M."/>
            <person name="Sharma R."/>
            <person name="Ronald P.C."/>
            <person name="Panaud O."/>
            <person name="Kellogg E.A."/>
            <person name="Brutnell T.P."/>
            <person name="Doust A.N."/>
            <person name="Tuskan G.A."/>
            <person name="Rokhsar D."/>
            <person name="Devos K.M."/>
        </authorList>
    </citation>
    <scope>NUCLEOTIDE SEQUENCE [LARGE SCALE GENOMIC DNA]</scope>
    <source>
        <strain evidence="2">cv. Yugu1</strain>
    </source>
</reference>
<keyword evidence="2" id="KW-1185">Reference proteome</keyword>
<dbReference type="AlphaFoldDB" id="K3Y3V9"/>
<name>K3Y3V9_SETIT</name>
<dbReference type="InParanoid" id="K3Y3V9"/>